<dbReference type="InterPro" id="IPR006442">
    <property type="entry name" value="Antitoxin_Phd/YefM"/>
</dbReference>
<comment type="caution">
    <text evidence="3">The sequence shown here is derived from an EMBL/GenBank/DDBJ whole genome shotgun (WGS) entry which is preliminary data.</text>
</comment>
<evidence type="ECO:0000313" key="4">
    <source>
        <dbReference type="Proteomes" id="UP000886469"/>
    </source>
</evidence>
<sequence length="85" mass="9380">MQIWPIQDAKARFSEFLETCLAEGPQMVTKRGAAAAVLVPIDEWRRLQAAARPSLKQLLLSDQGRTELVVPARGAARRRTPAAAR</sequence>
<dbReference type="Pfam" id="PF02604">
    <property type="entry name" value="PhdYeFM_antitox"/>
    <property type="match status" value="1"/>
</dbReference>
<accession>A0ABX1TDM8</accession>
<comment type="function">
    <text evidence="2">Antitoxin component of a type II toxin-antitoxin (TA) system.</text>
</comment>
<reference evidence="3" key="1">
    <citation type="submission" date="2019-03" db="EMBL/GenBank/DDBJ databases">
        <title>Metabolic reconstructions from genomes of highly enriched 'Candidatus Accumulibacter' and 'Candidatus Competibacter' bioreactor populations.</title>
        <authorList>
            <person name="Annavajhala M.K."/>
            <person name="Welles L."/>
            <person name="Abbas B."/>
            <person name="Sorokin D."/>
            <person name="Park H."/>
            <person name="Van Loosdrecht M."/>
            <person name="Chandran K."/>
        </authorList>
    </citation>
    <scope>NUCLEOTIDE SEQUENCE</scope>
    <source>
        <strain evidence="3">SBR_L</strain>
    </source>
</reference>
<dbReference type="NCBIfam" id="TIGR01552">
    <property type="entry name" value="phd_fam"/>
    <property type="match status" value="1"/>
</dbReference>
<comment type="similarity">
    <text evidence="1 2">Belongs to the phD/YefM antitoxin family.</text>
</comment>
<dbReference type="Proteomes" id="UP000886469">
    <property type="component" value="Unassembled WGS sequence"/>
</dbReference>
<organism evidence="3 4">
    <name type="scientific">Candidatus Accumulibacter contiguus</name>
    <dbReference type="NCBI Taxonomy" id="2954381"/>
    <lineage>
        <taxon>Bacteria</taxon>
        <taxon>Pseudomonadati</taxon>
        <taxon>Pseudomonadota</taxon>
        <taxon>Betaproteobacteria</taxon>
        <taxon>Candidatus Accumulibacter</taxon>
    </lineage>
</organism>
<dbReference type="Gene3D" id="3.40.1620.10">
    <property type="entry name" value="YefM-like domain"/>
    <property type="match status" value="1"/>
</dbReference>
<proteinExistence type="inferred from homology"/>
<protein>
    <recommendedName>
        <fullName evidence="2">Antitoxin</fullName>
    </recommendedName>
</protein>
<evidence type="ECO:0000256" key="1">
    <source>
        <dbReference type="ARBA" id="ARBA00009981"/>
    </source>
</evidence>
<dbReference type="EMBL" id="SPMX01000067">
    <property type="protein sequence ID" value="NMQ07198.1"/>
    <property type="molecule type" value="Genomic_DNA"/>
</dbReference>
<keyword evidence="4" id="KW-1185">Reference proteome</keyword>
<dbReference type="InterPro" id="IPR036165">
    <property type="entry name" value="YefM-like_sf"/>
</dbReference>
<dbReference type="RefSeq" id="WP_169071542.1">
    <property type="nucleotide sequence ID" value="NZ_JAZKUC010000001.1"/>
</dbReference>
<dbReference type="SUPFAM" id="SSF143120">
    <property type="entry name" value="YefM-like"/>
    <property type="match status" value="1"/>
</dbReference>
<name>A0ABX1TDM8_9PROT</name>
<evidence type="ECO:0000313" key="3">
    <source>
        <dbReference type="EMBL" id="NMQ07198.1"/>
    </source>
</evidence>
<gene>
    <name evidence="3" type="ORF">E4Q08_19120</name>
</gene>
<evidence type="ECO:0000256" key="2">
    <source>
        <dbReference type="RuleBase" id="RU362080"/>
    </source>
</evidence>